<evidence type="ECO:0000313" key="2">
    <source>
        <dbReference type="Proteomes" id="UP000241986"/>
    </source>
</evidence>
<dbReference type="AlphaFoldDB" id="A0A2T4MZL3"/>
<sequence>MKKGRASKRHHFLRIKSRRIKQNYCGIHDQNGEIDPVRLGRSVNTPACCSCAMCNHHRKVFGPGMNETRKLDAAKSQLEEVVV</sequence>
<reference evidence="1 2" key="1">
    <citation type="submission" date="2018-03" db="EMBL/GenBank/DDBJ databases">
        <title>Aeromonas veronii whole genome sequencing and analysis.</title>
        <authorList>
            <person name="Xie H."/>
            <person name="Liu T."/>
            <person name="Wang K."/>
        </authorList>
    </citation>
    <scope>NUCLEOTIDE SEQUENCE [LARGE SCALE GENOMIC DNA]</scope>
    <source>
        <strain evidence="1 2">XH.VA.1</strain>
    </source>
</reference>
<evidence type="ECO:0000313" key="1">
    <source>
        <dbReference type="EMBL" id="PTH80012.1"/>
    </source>
</evidence>
<dbReference type="RefSeq" id="WP_107683894.1">
    <property type="nucleotide sequence ID" value="NZ_PZKL01000037.1"/>
</dbReference>
<name>A0A2T4MZL3_AERVE</name>
<comment type="caution">
    <text evidence="1">The sequence shown here is derived from an EMBL/GenBank/DDBJ whole genome shotgun (WGS) entry which is preliminary data.</text>
</comment>
<organism evidence="1 2">
    <name type="scientific">Aeromonas veronii</name>
    <dbReference type="NCBI Taxonomy" id="654"/>
    <lineage>
        <taxon>Bacteria</taxon>
        <taxon>Pseudomonadati</taxon>
        <taxon>Pseudomonadota</taxon>
        <taxon>Gammaproteobacteria</taxon>
        <taxon>Aeromonadales</taxon>
        <taxon>Aeromonadaceae</taxon>
        <taxon>Aeromonas</taxon>
    </lineage>
</organism>
<dbReference type="EMBL" id="PZKL01000037">
    <property type="protein sequence ID" value="PTH80012.1"/>
    <property type="molecule type" value="Genomic_DNA"/>
</dbReference>
<gene>
    <name evidence="1" type="ORF">DAA48_15725</name>
</gene>
<dbReference type="Proteomes" id="UP000241986">
    <property type="component" value="Unassembled WGS sequence"/>
</dbReference>
<protein>
    <submittedName>
        <fullName evidence="1">Uncharacterized protein</fullName>
    </submittedName>
</protein>
<proteinExistence type="predicted"/>
<accession>A0A2T4MZL3</accession>